<feature type="domain" description="Amidohydrolase-related" evidence="1">
    <location>
        <begin position="30"/>
        <end position="285"/>
    </location>
</feature>
<dbReference type="Gene3D" id="3.20.20.140">
    <property type="entry name" value="Metal-dependent hydrolases"/>
    <property type="match status" value="1"/>
</dbReference>
<dbReference type="InterPro" id="IPR006680">
    <property type="entry name" value="Amidohydro-rel"/>
</dbReference>
<dbReference type="PANTHER" id="PTHR35563">
    <property type="entry name" value="BARREL METAL-DEPENDENT HYDROLASE, PUTATIVE (AFU_ORTHOLOGUE AFUA_1G16240)-RELATED"/>
    <property type="match status" value="1"/>
</dbReference>
<evidence type="ECO:0000313" key="3">
    <source>
        <dbReference type="Proteomes" id="UP001499933"/>
    </source>
</evidence>
<comment type="caution">
    <text evidence="2">The sequence shown here is derived from an EMBL/GenBank/DDBJ whole genome shotgun (WGS) entry which is preliminary data.</text>
</comment>
<dbReference type="SUPFAM" id="SSF51556">
    <property type="entry name" value="Metallo-dependent hydrolases"/>
    <property type="match status" value="1"/>
</dbReference>
<dbReference type="PANTHER" id="PTHR35563:SF2">
    <property type="entry name" value="BARREL METAL-DEPENDENT HYDROLASE, PUTATIVE (AFU_ORTHOLOGUE AFUA_1G16240)-RELATED"/>
    <property type="match status" value="1"/>
</dbReference>
<dbReference type="Pfam" id="PF04909">
    <property type="entry name" value="Amidohydro_2"/>
    <property type="match status" value="1"/>
</dbReference>
<dbReference type="InterPro" id="IPR032466">
    <property type="entry name" value="Metal_Hydrolase"/>
</dbReference>
<keyword evidence="3" id="KW-1185">Reference proteome</keyword>
<dbReference type="InterPro" id="IPR052358">
    <property type="entry name" value="Aro_Compnd_Degr_Hydrolases"/>
</dbReference>
<dbReference type="EMBL" id="BAAAOG010000001">
    <property type="protein sequence ID" value="GAA1942275.1"/>
    <property type="molecule type" value="Genomic_DNA"/>
</dbReference>
<proteinExistence type="predicted"/>
<gene>
    <name evidence="2" type="ORF">GCM10009776_00060</name>
</gene>
<organism evidence="2 3">
    <name type="scientific">Microbacterium deminutum</name>
    <dbReference type="NCBI Taxonomy" id="344164"/>
    <lineage>
        <taxon>Bacteria</taxon>
        <taxon>Bacillati</taxon>
        <taxon>Actinomycetota</taxon>
        <taxon>Actinomycetes</taxon>
        <taxon>Micrococcales</taxon>
        <taxon>Microbacteriaceae</taxon>
        <taxon>Microbacterium</taxon>
    </lineage>
</organism>
<sequence>MMDVPFAQTSPMRRADTNTKPSFVMPARACDTHLHVFEPGFPAVPNPLYTFPDATLAQYLAVADRLGISRMVPVQPTYYGDDNSLMLSALARLGDRARGVARVSEDAPRGVLDEYDRRGIRALRLDLFSRKDWPLDDLRRYADRMADLAHPRGWHLQFYAPGRVVHALLPSLSDLPVPFVVDHMGYMKQSDGLGDEGTARVLAALAVGNCWIKLSGAYRVAEGRPLQAVSPLAEALVGAFPDRLIWGSDWPHLPDGQRDTGELLNLLAEWAPDAGDRSRILVDAPDILFYSH</sequence>
<reference evidence="2 3" key="1">
    <citation type="journal article" date="2019" name="Int. J. Syst. Evol. Microbiol.">
        <title>The Global Catalogue of Microorganisms (GCM) 10K type strain sequencing project: providing services to taxonomists for standard genome sequencing and annotation.</title>
        <authorList>
            <consortium name="The Broad Institute Genomics Platform"/>
            <consortium name="The Broad Institute Genome Sequencing Center for Infectious Disease"/>
            <person name="Wu L."/>
            <person name="Ma J."/>
        </authorList>
    </citation>
    <scope>NUCLEOTIDE SEQUENCE [LARGE SCALE GENOMIC DNA]</scope>
    <source>
        <strain evidence="2 3">JCM 14901</strain>
    </source>
</reference>
<dbReference type="Proteomes" id="UP001499933">
    <property type="component" value="Unassembled WGS sequence"/>
</dbReference>
<protein>
    <submittedName>
        <fullName evidence="2">Amidohydrolase</fullName>
    </submittedName>
</protein>
<evidence type="ECO:0000313" key="2">
    <source>
        <dbReference type="EMBL" id="GAA1942275.1"/>
    </source>
</evidence>
<name>A0ABN2Q2M2_9MICO</name>
<dbReference type="RefSeq" id="WP_344089883.1">
    <property type="nucleotide sequence ID" value="NZ_BAAAOG010000001.1"/>
</dbReference>
<evidence type="ECO:0000259" key="1">
    <source>
        <dbReference type="Pfam" id="PF04909"/>
    </source>
</evidence>
<accession>A0ABN2Q2M2</accession>